<keyword evidence="14" id="KW-1185">Reference proteome</keyword>
<protein>
    <recommendedName>
        <fullName evidence="3 10">Protein ROT1</fullName>
    </recommendedName>
</protein>
<dbReference type="GO" id="GO:0051082">
    <property type="term" value="F:unfolded protein binding"/>
    <property type="evidence" value="ECO:0007669"/>
    <property type="project" value="TreeGrafter"/>
</dbReference>
<keyword evidence="4" id="KW-0812">Transmembrane</keyword>
<evidence type="ECO:0000256" key="3">
    <source>
        <dbReference type="ARBA" id="ARBA00017291"/>
    </source>
</evidence>
<evidence type="ECO:0000256" key="1">
    <source>
        <dbReference type="ARBA" id="ARBA00004115"/>
    </source>
</evidence>
<comment type="similarity">
    <text evidence="2 10">Belongs to the ROT1 family.</text>
</comment>
<dbReference type="GO" id="GO:0006458">
    <property type="term" value="P:'de novo' protein folding"/>
    <property type="evidence" value="ECO:0007669"/>
    <property type="project" value="InterPro"/>
</dbReference>
<feature type="compositionally biased region" description="Polar residues" evidence="11">
    <location>
        <begin position="180"/>
        <end position="196"/>
    </location>
</feature>
<evidence type="ECO:0000256" key="9">
    <source>
        <dbReference type="ARBA" id="ARBA00024969"/>
    </source>
</evidence>
<evidence type="ECO:0000256" key="7">
    <source>
        <dbReference type="ARBA" id="ARBA00022989"/>
    </source>
</evidence>
<keyword evidence="8 10" id="KW-0472">Membrane</keyword>
<evidence type="ECO:0000256" key="8">
    <source>
        <dbReference type="ARBA" id="ARBA00023136"/>
    </source>
</evidence>
<keyword evidence="6 10" id="KW-0256">Endoplasmic reticulum</keyword>
<accession>A0AB34KNF8</accession>
<dbReference type="Pfam" id="PF10681">
    <property type="entry name" value="Rot1"/>
    <property type="match status" value="1"/>
</dbReference>
<dbReference type="PIRSF" id="PIRSF017290">
    <property type="entry name" value="ROT1_prd"/>
    <property type="match status" value="1"/>
</dbReference>
<evidence type="ECO:0000313" key="14">
    <source>
        <dbReference type="Proteomes" id="UP000803884"/>
    </source>
</evidence>
<evidence type="ECO:0000256" key="10">
    <source>
        <dbReference type="PIRNR" id="PIRNR017290"/>
    </source>
</evidence>
<proteinExistence type="inferred from homology"/>
<dbReference type="Proteomes" id="UP000803884">
    <property type="component" value="Unassembled WGS sequence"/>
</dbReference>
<comment type="caution">
    <text evidence="13">The sequence shown here is derived from an EMBL/GenBank/DDBJ whole genome shotgun (WGS) entry which is preliminary data.</text>
</comment>
<feature type="signal peptide" evidence="12">
    <location>
        <begin position="1"/>
        <end position="19"/>
    </location>
</feature>
<reference evidence="13 14" key="1">
    <citation type="journal article" date="2020" name="Microbiol. Resour. Announc.">
        <title>Draft Genome Sequence of a Cladosporium Species Isolated from the Mesophotic Ascidian Didemnum maculosum.</title>
        <authorList>
            <person name="Gioti A."/>
            <person name="Siaperas R."/>
            <person name="Nikolaivits E."/>
            <person name="Le Goff G."/>
            <person name="Ouazzani J."/>
            <person name="Kotoulas G."/>
            <person name="Topakas E."/>
        </authorList>
    </citation>
    <scope>NUCLEOTIDE SEQUENCE [LARGE SCALE GENOMIC DNA]</scope>
    <source>
        <strain evidence="13 14">TM138-S3</strain>
    </source>
</reference>
<evidence type="ECO:0000256" key="4">
    <source>
        <dbReference type="ARBA" id="ARBA00022692"/>
    </source>
</evidence>
<evidence type="ECO:0000256" key="6">
    <source>
        <dbReference type="ARBA" id="ARBA00022824"/>
    </source>
</evidence>
<comment type="subcellular location">
    <subcellularLocation>
        <location evidence="1">Endoplasmic reticulum membrane</location>
        <topology evidence="1">Single-pass type I membrane protein</topology>
    </subcellularLocation>
</comment>
<dbReference type="RefSeq" id="XP_069229453.1">
    <property type="nucleotide sequence ID" value="XM_069373987.1"/>
</dbReference>
<feature type="chain" id="PRO_5044266357" description="Protein ROT1" evidence="12">
    <location>
        <begin position="20"/>
        <end position="256"/>
    </location>
</feature>
<organism evidence="13 14">
    <name type="scientific">Cladosporium halotolerans</name>
    <dbReference type="NCBI Taxonomy" id="1052096"/>
    <lineage>
        <taxon>Eukaryota</taxon>
        <taxon>Fungi</taxon>
        <taxon>Dikarya</taxon>
        <taxon>Ascomycota</taxon>
        <taxon>Pezizomycotina</taxon>
        <taxon>Dothideomycetes</taxon>
        <taxon>Dothideomycetidae</taxon>
        <taxon>Cladosporiales</taxon>
        <taxon>Cladosporiaceae</taxon>
        <taxon>Cladosporium</taxon>
    </lineage>
</organism>
<dbReference type="InterPro" id="IPR019623">
    <property type="entry name" value="Rot1"/>
</dbReference>
<keyword evidence="7" id="KW-1133">Transmembrane helix</keyword>
<dbReference type="PANTHER" id="PTHR28090:SF1">
    <property type="entry name" value="PROTEIN ROT1"/>
    <property type="match status" value="1"/>
</dbReference>
<dbReference type="GO" id="GO:0005789">
    <property type="term" value="C:endoplasmic reticulum membrane"/>
    <property type="evidence" value="ECO:0007669"/>
    <property type="project" value="UniProtKB-SubCell"/>
</dbReference>
<evidence type="ECO:0000313" key="13">
    <source>
        <dbReference type="EMBL" id="KAL1586348.1"/>
    </source>
</evidence>
<dbReference type="EMBL" id="JAAQHG020000015">
    <property type="protein sequence ID" value="KAL1586348.1"/>
    <property type="molecule type" value="Genomic_DNA"/>
</dbReference>
<evidence type="ECO:0000256" key="11">
    <source>
        <dbReference type="SAM" id="MobiDB-lite"/>
    </source>
</evidence>
<dbReference type="AlphaFoldDB" id="A0AB34KNF8"/>
<keyword evidence="5 12" id="KW-0732">Signal</keyword>
<evidence type="ECO:0000256" key="5">
    <source>
        <dbReference type="ARBA" id="ARBA00022729"/>
    </source>
</evidence>
<dbReference type="PANTHER" id="PTHR28090">
    <property type="entry name" value="PROTEIN ROT1"/>
    <property type="match status" value="1"/>
</dbReference>
<dbReference type="GeneID" id="96006825"/>
<sequence length="256" mass="28221">MKYSIAGLAGLAAFATAQGTWPSDLVGTWSTKSNKTLTGPGFFDPLNDELIEPSRTGISYSFTDDGYYESAYYRAIANPTSPDCPGGIMQWQHGKFVKNADGSLTLEPFKVDGRQLLSKPCDGKNAIYTRYNQTETFQKYEVLTDPYHNIPRLNLYQFDGSPVNPMYLAFSPPQMLPTSTLNPMQATASASATGKSNSKRGLDPEVPLGWKVELEKGSTQQVVQHINADRLWWLGLGMTGFGGLLYMGPRRLGIRL</sequence>
<feature type="region of interest" description="Disordered" evidence="11">
    <location>
        <begin position="180"/>
        <end position="203"/>
    </location>
</feature>
<evidence type="ECO:0000256" key="12">
    <source>
        <dbReference type="SAM" id="SignalP"/>
    </source>
</evidence>
<name>A0AB34KNF8_9PEZI</name>
<gene>
    <name evidence="13" type="ORF">WHR41_05382</name>
</gene>
<evidence type="ECO:0000256" key="2">
    <source>
        <dbReference type="ARBA" id="ARBA00007149"/>
    </source>
</evidence>
<comment type="function">
    <text evidence="9 10">Required for normal levels of the cell wall 1,6-beta-glucan. Involved in a protein folding machinery chaperoning proteins acting in various physiological processes including cell wall synthesis and lysis of autophagic bodies.</text>
</comment>